<dbReference type="RefSeq" id="XP_022328997.1">
    <property type="nucleotide sequence ID" value="XM_022473289.1"/>
</dbReference>
<sequence length="190" mass="20847">MPKRRNPFGDGSPLQLKTHVGKKELNHGVSGEQNLKAVYEKTKNMLFNGAQTLFNSGTLTADANCNLPFIANYNTTDSTSQVPGQLVIDHEGQLTVPSALGKVDSEDMETGQPTAFGLTNNSSSFDFTKGKKAAERRRLPSNERCNFCEKALGTDQSLQCCNCQRNFCQICSVINYDESFERVFCLGCSA</sequence>
<dbReference type="PANTHER" id="PTHR14365:SF1">
    <property type="entry name" value="APOPTOSIS REGULATORY PROTEIN SIVA"/>
    <property type="match status" value="1"/>
</dbReference>
<dbReference type="GO" id="GO:0097191">
    <property type="term" value="P:extrinsic apoptotic signaling pathway"/>
    <property type="evidence" value="ECO:0007669"/>
    <property type="project" value="TreeGrafter"/>
</dbReference>
<evidence type="ECO:0000313" key="1">
    <source>
        <dbReference type="Proteomes" id="UP000694844"/>
    </source>
</evidence>
<name>A0A8B8DLF3_CRAVI</name>
<gene>
    <name evidence="2" type="primary">LOC111127960</name>
</gene>
<dbReference type="PANTHER" id="PTHR14365">
    <property type="entry name" value="APOPTOSIS REGULATORY PROTEIN SIVA"/>
    <property type="match status" value="1"/>
</dbReference>
<accession>A0A8B8DLF3</accession>
<dbReference type="KEGG" id="cvn:111127960"/>
<organism evidence="1 2">
    <name type="scientific">Crassostrea virginica</name>
    <name type="common">Eastern oyster</name>
    <dbReference type="NCBI Taxonomy" id="6565"/>
    <lineage>
        <taxon>Eukaryota</taxon>
        <taxon>Metazoa</taxon>
        <taxon>Spiralia</taxon>
        <taxon>Lophotrochozoa</taxon>
        <taxon>Mollusca</taxon>
        <taxon>Bivalvia</taxon>
        <taxon>Autobranchia</taxon>
        <taxon>Pteriomorphia</taxon>
        <taxon>Ostreida</taxon>
        <taxon>Ostreoidea</taxon>
        <taxon>Ostreidae</taxon>
        <taxon>Crassostrea</taxon>
    </lineage>
</organism>
<evidence type="ECO:0000313" key="2">
    <source>
        <dbReference type="RefSeq" id="XP_022328997.1"/>
    </source>
</evidence>
<dbReference type="Pfam" id="PF05458">
    <property type="entry name" value="Siva"/>
    <property type="match status" value="1"/>
</dbReference>
<dbReference type="InterPro" id="IPR022773">
    <property type="entry name" value="Siva"/>
</dbReference>
<protein>
    <submittedName>
        <fullName evidence="2">Apoptosis regulatory protein Siva-like</fullName>
    </submittedName>
</protein>
<reference evidence="2" key="1">
    <citation type="submission" date="2025-08" db="UniProtKB">
        <authorList>
            <consortium name="RefSeq"/>
        </authorList>
    </citation>
    <scope>IDENTIFICATION</scope>
    <source>
        <tissue evidence="2">Whole sample</tissue>
    </source>
</reference>
<proteinExistence type="predicted"/>
<dbReference type="GO" id="GO:0005175">
    <property type="term" value="F:CD27 receptor binding"/>
    <property type="evidence" value="ECO:0007669"/>
    <property type="project" value="TreeGrafter"/>
</dbReference>
<keyword evidence="1" id="KW-1185">Reference proteome</keyword>
<dbReference type="GeneID" id="111127960"/>
<dbReference type="Proteomes" id="UP000694844">
    <property type="component" value="Chromosome 4"/>
</dbReference>
<dbReference type="OrthoDB" id="60860at2759"/>
<dbReference type="AlphaFoldDB" id="A0A8B8DLF3"/>